<dbReference type="InParanoid" id="A0A7J8CZH1"/>
<evidence type="ECO:0000313" key="3">
    <source>
        <dbReference type="Proteomes" id="UP000550707"/>
    </source>
</evidence>
<dbReference type="EMBL" id="JACASF010000019">
    <property type="protein sequence ID" value="KAF6416283.1"/>
    <property type="molecule type" value="Genomic_DNA"/>
</dbReference>
<evidence type="ECO:0000313" key="2">
    <source>
        <dbReference type="EMBL" id="KAF6416283.1"/>
    </source>
</evidence>
<protein>
    <recommendedName>
        <fullName evidence="4">Secreted protein</fullName>
    </recommendedName>
</protein>
<reference evidence="2 3" key="1">
    <citation type="journal article" date="2020" name="Nature">
        <title>Six reference-quality genomes reveal evolution of bat adaptations.</title>
        <authorList>
            <person name="Jebb D."/>
            <person name="Huang Z."/>
            <person name="Pippel M."/>
            <person name="Hughes G.M."/>
            <person name="Lavrichenko K."/>
            <person name="Devanna P."/>
            <person name="Winkler S."/>
            <person name="Jermiin L.S."/>
            <person name="Skirmuntt E.C."/>
            <person name="Katzourakis A."/>
            <person name="Burkitt-Gray L."/>
            <person name="Ray D.A."/>
            <person name="Sullivan K.A.M."/>
            <person name="Roscito J.G."/>
            <person name="Kirilenko B.M."/>
            <person name="Davalos L.M."/>
            <person name="Corthals A.P."/>
            <person name="Power M.L."/>
            <person name="Jones G."/>
            <person name="Ransome R.D."/>
            <person name="Dechmann D.K.N."/>
            <person name="Locatelli A.G."/>
            <person name="Puechmaille S.J."/>
            <person name="Fedrigo O."/>
            <person name="Jarvis E.D."/>
            <person name="Hiller M."/>
            <person name="Vernes S.C."/>
            <person name="Myers E.W."/>
            <person name="Teeling E.C."/>
        </authorList>
    </citation>
    <scope>NUCLEOTIDE SEQUENCE [LARGE SCALE GENOMIC DNA]</scope>
    <source>
        <strain evidence="2">MMolMol1</strain>
        <tissue evidence="2">Muscle</tissue>
    </source>
</reference>
<feature type="signal peptide" evidence="1">
    <location>
        <begin position="1"/>
        <end position="15"/>
    </location>
</feature>
<accession>A0A7J8CZH1</accession>
<sequence>MLVLLSALGLQLGEQVPPGPVREEVVVVVIHGAQVPGHKVGTQRDDLEAHVGLQLRHLGGQLLHVEPQHGAQVVLCPHHRDLHWNPGPGTALAVSLHLRHDGAAGRLELSLGAGAHHGQILLLQDIPQELPLPVGGVDEDDVVRQLVIVVQNVV</sequence>
<dbReference type="Proteomes" id="UP000550707">
    <property type="component" value="Unassembled WGS sequence"/>
</dbReference>
<feature type="chain" id="PRO_5029570912" description="Secreted protein" evidence="1">
    <location>
        <begin position="16"/>
        <end position="154"/>
    </location>
</feature>
<evidence type="ECO:0008006" key="4">
    <source>
        <dbReference type="Google" id="ProtNLM"/>
    </source>
</evidence>
<gene>
    <name evidence="2" type="ORF">HJG59_009534</name>
</gene>
<proteinExistence type="predicted"/>
<dbReference type="AlphaFoldDB" id="A0A7J8CZH1"/>
<comment type="caution">
    <text evidence="2">The sequence shown here is derived from an EMBL/GenBank/DDBJ whole genome shotgun (WGS) entry which is preliminary data.</text>
</comment>
<evidence type="ECO:0000256" key="1">
    <source>
        <dbReference type="SAM" id="SignalP"/>
    </source>
</evidence>
<keyword evidence="1" id="KW-0732">Signal</keyword>
<name>A0A7J8CZH1_MOLMO</name>
<organism evidence="2 3">
    <name type="scientific">Molossus molossus</name>
    <name type="common">Pallas' mastiff bat</name>
    <name type="synonym">Vespertilio molossus</name>
    <dbReference type="NCBI Taxonomy" id="27622"/>
    <lineage>
        <taxon>Eukaryota</taxon>
        <taxon>Metazoa</taxon>
        <taxon>Chordata</taxon>
        <taxon>Craniata</taxon>
        <taxon>Vertebrata</taxon>
        <taxon>Euteleostomi</taxon>
        <taxon>Mammalia</taxon>
        <taxon>Eutheria</taxon>
        <taxon>Laurasiatheria</taxon>
        <taxon>Chiroptera</taxon>
        <taxon>Yangochiroptera</taxon>
        <taxon>Molossidae</taxon>
        <taxon>Molossus</taxon>
    </lineage>
</organism>
<keyword evidence="3" id="KW-1185">Reference proteome</keyword>